<sequence length="96" mass="11028">MADWNSFLRSDDFRAYRKKQVEMVAAHLKKASYQIITNGKVDLLALQGKLEMIRLFLRLPESLTQDKELLELLSVQMDEDAAGITQYLIRQALAAE</sequence>
<protein>
    <submittedName>
        <fullName evidence="1">Uncharacterized protein</fullName>
    </submittedName>
</protein>
<dbReference type="AlphaFoldDB" id="A0A6M3K133"/>
<dbReference type="EMBL" id="MT142987">
    <property type="protein sequence ID" value="QJA91426.1"/>
    <property type="molecule type" value="Genomic_DNA"/>
</dbReference>
<organism evidence="1">
    <name type="scientific">viral metagenome</name>
    <dbReference type="NCBI Taxonomy" id="1070528"/>
    <lineage>
        <taxon>unclassified sequences</taxon>
        <taxon>metagenomes</taxon>
        <taxon>organismal metagenomes</taxon>
    </lineage>
</organism>
<dbReference type="EMBL" id="MT142137">
    <property type="protein sequence ID" value="QJA75042.1"/>
    <property type="molecule type" value="Genomic_DNA"/>
</dbReference>
<name>A0A6M3K133_9ZZZZ</name>
<reference evidence="1" key="1">
    <citation type="submission" date="2020-03" db="EMBL/GenBank/DDBJ databases">
        <title>The deep terrestrial virosphere.</title>
        <authorList>
            <person name="Holmfeldt K."/>
            <person name="Nilsson E."/>
            <person name="Simone D."/>
            <person name="Lopez-Fernandez M."/>
            <person name="Wu X."/>
            <person name="de Brujin I."/>
            <person name="Lundin D."/>
            <person name="Andersson A."/>
            <person name="Bertilsson S."/>
            <person name="Dopson M."/>
        </authorList>
    </citation>
    <scope>NUCLEOTIDE SEQUENCE</scope>
    <source>
        <strain evidence="1">MM415A01877</strain>
        <strain evidence="2">MM415B03367</strain>
    </source>
</reference>
<evidence type="ECO:0000313" key="2">
    <source>
        <dbReference type="EMBL" id="QJA91426.1"/>
    </source>
</evidence>
<proteinExistence type="predicted"/>
<gene>
    <name evidence="1" type="ORF">MM415A01877_0006</name>
    <name evidence="2" type="ORF">MM415B03367_0004</name>
</gene>
<accession>A0A6M3K133</accession>
<evidence type="ECO:0000313" key="1">
    <source>
        <dbReference type="EMBL" id="QJA75042.1"/>
    </source>
</evidence>